<feature type="transmembrane region" description="Helical" evidence="1">
    <location>
        <begin position="45"/>
        <end position="64"/>
    </location>
</feature>
<dbReference type="Pfam" id="PF01569">
    <property type="entry name" value="PAP2"/>
    <property type="match status" value="1"/>
</dbReference>
<evidence type="ECO:0000313" key="4">
    <source>
        <dbReference type="Proteomes" id="UP000185924"/>
    </source>
</evidence>
<dbReference type="OrthoDB" id="9773582at2"/>
<gene>
    <name evidence="3" type="ORF">SAMN05421545_3803</name>
</gene>
<proteinExistence type="predicted"/>
<dbReference type="SUPFAM" id="SSF48317">
    <property type="entry name" value="Acid phosphatase/Vanadium-dependent haloperoxidase"/>
    <property type="match status" value="1"/>
</dbReference>
<evidence type="ECO:0000256" key="1">
    <source>
        <dbReference type="SAM" id="Phobius"/>
    </source>
</evidence>
<keyword evidence="1" id="KW-0472">Membrane</keyword>
<dbReference type="RefSeq" id="WP_007656803.1">
    <property type="nucleotide sequence ID" value="NZ_FTNM01000007.1"/>
</dbReference>
<dbReference type="STRING" id="1077936.SAMN05421545_3803"/>
<dbReference type="SMART" id="SM00014">
    <property type="entry name" value="acidPPc"/>
    <property type="match status" value="1"/>
</dbReference>
<reference evidence="4" key="1">
    <citation type="submission" date="2017-01" db="EMBL/GenBank/DDBJ databases">
        <authorList>
            <person name="Varghese N."/>
            <person name="Submissions S."/>
        </authorList>
    </citation>
    <scope>NUCLEOTIDE SEQUENCE [LARGE SCALE GENOMIC DNA]</scope>
    <source>
        <strain evidence="4">DM9</strain>
    </source>
</reference>
<keyword evidence="4" id="KW-1185">Reference proteome</keyword>
<dbReference type="EMBL" id="FTNM01000007">
    <property type="protein sequence ID" value="SIR47561.1"/>
    <property type="molecule type" value="Genomic_DNA"/>
</dbReference>
<dbReference type="PANTHER" id="PTHR14969:SF13">
    <property type="entry name" value="AT30094P"/>
    <property type="match status" value="1"/>
</dbReference>
<accession>A0A1N7B875</accession>
<sequence length="263" mass="29841">MNHFLTHLFQSTRGWLARQPLVQRLFHRFPRLSSFLLRRFDTTTFIGLPLTILLLVIAVNAALLSQITEDVVESEGVVHLDKAFTAFLYSMRSEWLSHTFYAFTQLGTREAVFAVGGLATIVFLYNRRYTAVLAFWLTMAGVGLSVQYGKKFISRDRPTEVAFYPEHNFSFPSGHATTSMALWGILAYFGYRHLYQRRLRNGVLVGAGALILLVGFSRIYLGVHFLSDVLAGFLLGAMWVLLGISIVEVMSYLRTRKKLRAST</sequence>
<dbReference type="PANTHER" id="PTHR14969">
    <property type="entry name" value="SPHINGOSINE-1-PHOSPHATE PHOSPHOHYDROLASE"/>
    <property type="match status" value="1"/>
</dbReference>
<organism evidence="3 4">
    <name type="scientific">Pontibacter lucknowensis</name>
    <dbReference type="NCBI Taxonomy" id="1077936"/>
    <lineage>
        <taxon>Bacteria</taxon>
        <taxon>Pseudomonadati</taxon>
        <taxon>Bacteroidota</taxon>
        <taxon>Cytophagia</taxon>
        <taxon>Cytophagales</taxon>
        <taxon>Hymenobacteraceae</taxon>
        <taxon>Pontibacter</taxon>
    </lineage>
</organism>
<feature type="domain" description="Phosphatidic acid phosphatase type 2/haloperoxidase" evidence="2">
    <location>
        <begin position="130"/>
        <end position="244"/>
    </location>
</feature>
<feature type="transmembrane region" description="Helical" evidence="1">
    <location>
        <begin position="100"/>
        <end position="124"/>
    </location>
</feature>
<keyword evidence="1" id="KW-1133">Transmembrane helix</keyword>
<name>A0A1N7B875_9BACT</name>
<evidence type="ECO:0000313" key="3">
    <source>
        <dbReference type="EMBL" id="SIR47561.1"/>
    </source>
</evidence>
<feature type="transmembrane region" description="Helical" evidence="1">
    <location>
        <begin position="229"/>
        <end position="253"/>
    </location>
</feature>
<feature type="transmembrane region" description="Helical" evidence="1">
    <location>
        <begin position="203"/>
        <end position="223"/>
    </location>
</feature>
<dbReference type="Proteomes" id="UP000185924">
    <property type="component" value="Unassembled WGS sequence"/>
</dbReference>
<dbReference type="CDD" id="cd03392">
    <property type="entry name" value="PAP2_like_2"/>
    <property type="match status" value="1"/>
</dbReference>
<dbReference type="InterPro" id="IPR000326">
    <property type="entry name" value="PAP2/HPO"/>
</dbReference>
<dbReference type="Gene3D" id="1.20.144.10">
    <property type="entry name" value="Phosphatidic acid phosphatase type 2/haloperoxidase"/>
    <property type="match status" value="1"/>
</dbReference>
<protein>
    <submittedName>
        <fullName evidence="3">Undecaprenyl-diphosphatase</fullName>
    </submittedName>
</protein>
<evidence type="ECO:0000259" key="2">
    <source>
        <dbReference type="SMART" id="SM00014"/>
    </source>
</evidence>
<keyword evidence="1" id="KW-0812">Transmembrane</keyword>
<dbReference type="InterPro" id="IPR036938">
    <property type="entry name" value="PAP2/HPO_sf"/>
</dbReference>
<feature type="transmembrane region" description="Helical" evidence="1">
    <location>
        <begin position="169"/>
        <end position="191"/>
    </location>
</feature>
<dbReference type="AlphaFoldDB" id="A0A1N7B875"/>
<feature type="transmembrane region" description="Helical" evidence="1">
    <location>
        <begin position="131"/>
        <end position="149"/>
    </location>
</feature>